<dbReference type="Proteomes" id="UP000276133">
    <property type="component" value="Unassembled WGS sequence"/>
</dbReference>
<organism evidence="1 2">
    <name type="scientific">Brachionus plicatilis</name>
    <name type="common">Marine rotifer</name>
    <name type="synonym">Brachionus muelleri</name>
    <dbReference type="NCBI Taxonomy" id="10195"/>
    <lineage>
        <taxon>Eukaryota</taxon>
        <taxon>Metazoa</taxon>
        <taxon>Spiralia</taxon>
        <taxon>Gnathifera</taxon>
        <taxon>Rotifera</taxon>
        <taxon>Eurotatoria</taxon>
        <taxon>Monogononta</taxon>
        <taxon>Pseudotrocha</taxon>
        <taxon>Ploima</taxon>
        <taxon>Brachionidae</taxon>
        <taxon>Brachionus</taxon>
    </lineage>
</organism>
<accession>A0A3M7QAL5</accession>
<dbReference type="AlphaFoldDB" id="A0A3M7QAL5"/>
<name>A0A3M7QAL5_BRAPC</name>
<keyword evidence="2" id="KW-1185">Reference proteome</keyword>
<gene>
    <name evidence="1" type="ORF">BpHYR1_030712</name>
</gene>
<proteinExistence type="predicted"/>
<comment type="caution">
    <text evidence="1">The sequence shown here is derived from an EMBL/GenBank/DDBJ whole genome shotgun (WGS) entry which is preliminary data.</text>
</comment>
<dbReference type="EMBL" id="REGN01006812">
    <property type="protein sequence ID" value="RNA08214.1"/>
    <property type="molecule type" value="Genomic_DNA"/>
</dbReference>
<sequence>MKTTKIYLNRFFLSFGFLQRFRIITETIIKFLSALFHLNSKTVFKDGVITSSCLNTYKNIKPGVGHDFRLLSYSMCHLFPDSALKFSWKILINRVFIISNYFKTLKKSKKFIDQRPGNQNYVQLS</sequence>
<protein>
    <submittedName>
        <fullName evidence="1">Uncharacterized protein</fullName>
    </submittedName>
</protein>
<evidence type="ECO:0000313" key="1">
    <source>
        <dbReference type="EMBL" id="RNA08214.1"/>
    </source>
</evidence>
<evidence type="ECO:0000313" key="2">
    <source>
        <dbReference type="Proteomes" id="UP000276133"/>
    </source>
</evidence>
<reference evidence="1 2" key="1">
    <citation type="journal article" date="2018" name="Sci. Rep.">
        <title>Genomic signatures of local adaptation to the degree of environmental predictability in rotifers.</title>
        <authorList>
            <person name="Franch-Gras L."/>
            <person name="Hahn C."/>
            <person name="Garcia-Roger E.M."/>
            <person name="Carmona M.J."/>
            <person name="Serra M."/>
            <person name="Gomez A."/>
        </authorList>
    </citation>
    <scope>NUCLEOTIDE SEQUENCE [LARGE SCALE GENOMIC DNA]</scope>
    <source>
        <strain evidence="1">HYR1</strain>
    </source>
</reference>